<protein>
    <submittedName>
        <fullName evidence="1">Uncharacterized protein</fullName>
    </submittedName>
</protein>
<dbReference type="Proteomes" id="UP000005239">
    <property type="component" value="Unassembled WGS sequence"/>
</dbReference>
<sequence length="132" mass="15026">MIMANENTNESIELRRSDQSSAMLDSRLLDTNSTVTITADRETLRTEFIVFGSILTIVFIILLITIAAFTLYVRRRRPSLPSPPESIRASKATFVKMDEENGSIYEPIGLFSPLSVNNLHRCKREEEFTEIL</sequence>
<keyword evidence="2" id="KW-1185">Reference proteome</keyword>
<organism evidence="1 2">
    <name type="scientific">Pristionchus pacificus</name>
    <name type="common">Parasitic nematode worm</name>
    <dbReference type="NCBI Taxonomy" id="54126"/>
    <lineage>
        <taxon>Eukaryota</taxon>
        <taxon>Metazoa</taxon>
        <taxon>Ecdysozoa</taxon>
        <taxon>Nematoda</taxon>
        <taxon>Chromadorea</taxon>
        <taxon>Rhabditida</taxon>
        <taxon>Rhabditina</taxon>
        <taxon>Diplogasteromorpha</taxon>
        <taxon>Diplogasteroidea</taxon>
        <taxon>Neodiplogasteridae</taxon>
        <taxon>Pristionchus</taxon>
    </lineage>
</organism>
<proteinExistence type="predicted"/>
<reference evidence="1" key="2">
    <citation type="submission" date="2022-06" db="UniProtKB">
        <authorList>
            <consortium name="EnsemblMetazoa"/>
        </authorList>
    </citation>
    <scope>IDENTIFICATION</scope>
    <source>
        <strain evidence="1">PS312</strain>
    </source>
</reference>
<dbReference type="AlphaFoldDB" id="A0A2A6CAC6"/>
<accession>A0A8R1UUD3</accession>
<evidence type="ECO:0000313" key="2">
    <source>
        <dbReference type="Proteomes" id="UP000005239"/>
    </source>
</evidence>
<dbReference type="EnsemblMetazoa" id="PPA39030.1">
    <property type="protein sequence ID" value="PPA39030.1"/>
    <property type="gene ID" value="WBGene00277399"/>
</dbReference>
<accession>A0A2A6CAC6</accession>
<evidence type="ECO:0000313" key="1">
    <source>
        <dbReference type="EnsemblMetazoa" id="PPA39030.1"/>
    </source>
</evidence>
<reference evidence="2" key="1">
    <citation type="journal article" date="2008" name="Nat. Genet.">
        <title>The Pristionchus pacificus genome provides a unique perspective on nematode lifestyle and parasitism.</title>
        <authorList>
            <person name="Dieterich C."/>
            <person name="Clifton S.W."/>
            <person name="Schuster L.N."/>
            <person name="Chinwalla A."/>
            <person name="Delehaunty K."/>
            <person name="Dinkelacker I."/>
            <person name="Fulton L."/>
            <person name="Fulton R."/>
            <person name="Godfrey J."/>
            <person name="Minx P."/>
            <person name="Mitreva M."/>
            <person name="Roeseler W."/>
            <person name="Tian H."/>
            <person name="Witte H."/>
            <person name="Yang S.P."/>
            <person name="Wilson R.K."/>
            <person name="Sommer R.J."/>
        </authorList>
    </citation>
    <scope>NUCLEOTIDE SEQUENCE [LARGE SCALE GENOMIC DNA]</scope>
    <source>
        <strain evidence="2">PS312</strain>
    </source>
</reference>
<gene>
    <name evidence="1" type="primary">WBGene00277399</name>
</gene>
<name>A0A2A6CAC6_PRIPA</name>